<dbReference type="PANTHER" id="PTHR33529">
    <property type="entry name" value="SLR0882 PROTEIN-RELATED"/>
    <property type="match status" value="1"/>
</dbReference>
<feature type="transmembrane region" description="Helical" evidence="9">
    <location>
        <begin position="64"/>
        <end position="83"/>
    </location>
</feature>
<dbReference type="Proteomes" id="UP001056323">
    <property type="component" value="Chromosome"/>
</dbReference>
<keyword evidence="6 9" id="KW-1133">Transmembrane helix</keyword>
<feature type="transmembrane region" description="Helical" evidence="9">
    <location>
        <begin position="12"/>
        <end position="34"/>
    </location>
</feature>
<feature type="transmembrane region" description="Helical" evidence="9">
    <location>
        <begin position="306"/>
        <end position="329"/>
    </location>
</feature>
<evidence type="ECO:0000256" key="4">
    <source>
        <dbReference type="ARBA" id="ARBA00022475"/>
    </source>
</evidence>
<dbReference type="AlphaFoldDB" id="A0AAE9I7J1"/>
<protein>
    <submittedName>
        <fullName evidence="10">LPS export ABC transporter permease LptG</fullName>
    </submittedName>
</protein>
<organism evidence="10 11">
    <name type="scientific">Candidatus Blochmanniella camponoti</name>
    <dbReference type="NCBI Taxonomy" id="108080"/>
    <lineage>
        <taxon>Bacteria</taxon>
        <taxon>Pseudomonadati</taxon>
        <taxon>Pseudomonadota</taxon>
        <taxon>Gammaproteobacteria</taxon>
        <taxon>Enterobacterales</taxon>
        <taxon>Enterobacteriaceae</taxon>
        <taxon>ant endosymbionts</taxon>
        <taxon>Candidatus Blochmanniella</taxon>
    </lineage>
</organism>
<evidence type="ECO:0000256" key="6">
    <source>
        <dbReference type="ARBA" id="ARBA00022989"/>
    </source>
</evidence>
<dbReference type="InterPro" id="IPR030923">
    <property type="entry name" value="LptG"/>
</dbReference>
<feature type="transmembrane region" description="Helical" evidence="9">
    <location>
        <begin position="335"/>
        <end position="356"/>
    </location>
</feature>
<accession>A0AAE9I7J1</accession>
<evidence type="ECO:0000256" key="7">
    <source>
        <dbReference type="ARBA" id="ARBA00023136"/>
    </source>
</evidence>
<dbReference type="EMBL" id="CP097751">
    <property type="protein sequence ID" value="URJ27289.1"/>
    <property type="molecule type" value="Genomic_DNA"/>
</dbReference>
<evidence type="ECO:0000256" key="5">
    <source>
        <dbReference type="ARBA" id="ARBA00022692"/>
    </source>
</evidence>
<feature type="transmembrane region" description="Helical" evidence="9">
    <location>
        <begin position="276"/>
        <end position="294"/>
    </location>
</feature>
<dbReference type="PANTHER" id="PTHR33529:SF2">
    <property type="entry name" value="LIPOPOLYSACCHARIDE EXPORT SYSTEM PERMEASE PROTEIN LPTG"/>
    <property type="match status" value="1"/>
</dbReference>
<feature type="transmembrane region" description="Helical" evidence="9">
    <location>
        <begin position="95"/>
        <end position="118"/>
    </location>
</feature>
<name>A0AAE9I7J1_9ENTR</name>
<evidence type="ECO:0000256" key="1">
    <source>
        <dbReference type="ARBA" id="ARBA00002265"/>
    </source>
</evidence>
<comment type="subcellular location">
    <subcellularLocation>
        <location evidence="2">Cell membrane</location>
        <topology evidence="2">Multi-pass membrane protein</topology>
    </subcellularLocation>
</comment>
<keyword evidence="4" id="KW-1003">Cell membrane</keyword>
<evidence type="ECO:0000256" key="3">
    <source>
        <dbReference type="ARBA" id="ARBA00007725"/>
    </source>
</evidence>
<evidence type="ECO:0000256" key="2">
    <source>
        <dbReference type="ARBA" id="ARBA00004651"/>
    </source>
</evidence>
<evidence type="ECO:0000313" key="10">
    <source>
        <dbReference type="EMBL" id="URJ27289.1"/>
    </source>
</evidence>
<dbReference type="GO" id="GO:0055085">
    <property type="term" value="P:transmembrane transport"/>
    <property type="evidence" value="ECO:0007669"/>
    <property type="project" value="InterPro"/>
</dbReference>
<keyword evidence="7 9" id="KW-0472">Membrane</keyword>
<keyword evidence="5 9" id="KW-0812">Transmembrane</keyword>
<dbReference type="RefSeq" id="WP_250249783.1">
    <property type="nucleotide sequence ID" value="NZ_CP097751.1"/>
</dbReference>
<dbReference type="KEGG" id="bhb:M9394_01770"/>
<dbReference type="Pfam" id="PF03739">
    <property type="entry name" value="LptF_LptG"/>
    <property type="match status" value="1"/>
</dbReference>
<gene>
    <name evidence="10" type="primary">lptG</name>
    <name evidence="10" type="ORF">M9394_01770</name>
</gene>
<comment type="similarity">
    <text evidence="3">Belongs to the LptF/LptG family.</text>
</comment>
<evidence type="ECO:0000313" key="11">
    <source>
        <dbReference type="Proteomes" id="UP001056323"/>
    </source>
</evidence>
<reference evidence="10" key="1">
    <citation type="submission" date="2022-05" db="EMBL/GenBank/DDBJ databases">
        <title>Impact of host demography and evolutionary history on endosymbiont molecular evolution: a test in carpenter ants (Genus Camponotus) and their Blochmannia endosymbionts.</title>
        <authorList>
            <person name="Manthey J.D."/>
            <person name="Giron J.C."/>
            <person name="Hruska J.P."/>
        </authorList>
    </citation>
    <scope>NUCLEOTIDE SEQUENCE</scope>
    <source>
        <strain evidence="10">C-049</strain>
    </source>
</reference>
<dbReference type="InterPro" id="IPR005495">
    <property type="entry name" value="LptG/LptF_permease"/>
</dbReference>
<evidence type="ECO:0000256" key="8">
    <source>
        <dbReference type="ARBA" id="ARBA00026081"/>
    </source>
</evidence>
<comment type="function">
    <text evidence="1">Part of the ABC transporter complex LptBFG involved in the translocation of lipopolysaccharide (LPS) from the inner membrane to the outer membrane.</text>
</comment>
<proteinExistence type="inferred from homology"/>
<dbReference type="NCBIfam" id="TIGR04408">
    <property type="entry name" value="LptG_lptG"/>
    <property type="match status" value="1"/>
</dbReference>
<dbReference type="GO" id="GO:0015920">
    <property type="term" value="P:lipopolysaccharide transport"/>
    <property type="evidence" value="ECO:0007669"/>
    <property type="project" value="TreeGrafter"/>
</dbReference>
<sequence>MYSILNYYIIKTVISNTTTVFLVLLSLSSVIKLIDELRKIGEGNHSVFDVMIYMILSLPKDFELFFPIATLLGGLLGLCILEVHNEFIAMQVSGFSRLQIILSVIQASIPVLLCSIISNEWIVPNSEKIMCMHRNQSQHDASLLSIKIKNLWFIDNNDFVCVENVIAYNELLGVKLYNFNEERKLKKIYYIERAVFVNKVWHLINVNELDISQEISVSNKNVPHSEWNTKLTPYRLSMMITHPNFLSISKLYHCAKYFNRIGQNSKYYQVIFWKKILSPISGSVMTLMALAFTFGPLYKKKISIRLFVGSIAGFLFYILNQIFGILSATHSVSPIIGSISPSIIFLVISVIIMRIYS</sequence>
<dbReference type="GO" id="GO:0043190">
    <property type="term" value="C:ATP-binding cassette (ABC) transporter complex"/>
    <property type="evidence" value="ECO:0007669"/>
    <property type="project" value="InterPro"/>
</dbReference>
<comment type="subunit">
    <text evidence="8">Component of the lipopolysaccharide transport and assembly complex. The LptBFG transporter is composed of two ATP-binding proteins (LptB) and two transmembrane proteins (LptF and LptG).</text>
</comment>
<evidence type="ECO:0000256" key="9">
    <source>
        <dbReference type="SAM" id="Phobius"/>
    </source>
</evidence>